<feature type="region of interest" description="Disordered" evidence="3">
    <location>
        <begin position="42"/>
        <end position="191"/>
    </location>
</feature>
<dbReference type="PANTHER" id="PTHR23428">
    <property type="entry name" value="HISTONE H2B"/>
    <property type="match status" value="1"/>
</dbReference>
<feature type="coiled-coil region" evidence="2">
    <location>
        <begin position="389"/>
        <end position="423"/>
    </location>
</feature>
<dbReference type="GO" id="GO:0046982">
    <property type="term" value="F:protein heterodimerization activity"/>
    <property type="evidence" value="ECO:0007669"/>
    <property type="project" value="InterPro"/>
</dbReference>
<feature type="compositionally biased region" description="Acidic residues" evidence="3">
    <location>
        <begin position="110"/>
        <end position="119"/>
    </location>
</feature>
<accession>A0A9P6HC67</accession>
<evidence type="ECO:0000256" key="2">
    <source>
        <dbReference type="SAM" id="Coils"/>
    </source>
</evidence>
<keyword evidence="2" id="KW-0175">Coiled coil</keyword>
<dbReference type="InterPro" id="IPR009072">
    <property type="entry name" value="Histone-fold"/>
</dbReference>
<proteinExistence type="inferred from homology"/>
<dbReference type="SUPFAM" id="SSF47113">
    <property type="entry name" value="Histone-fold"/>
    <property type="match status" value="1"/>
</dbReference>
<dbReference type="InterPro" id="IPR000558">
    <property type="entry name" value="Histone_H2B"/>
</dbReference>
<feature type="compositionally biased region" description="Acidic residues" evidence="3">
    <location>
        <begin position="135"/>
        <end position="186"/>
    </location>
</feature>
<name>A0A9P6HC67_9AGAM</name>
<gene>
    <name evidence="4" type="ORF">BJ322DRAFT_1022293</name>
</gene>
<evidence type="ECO:0000313" key="4">
    <source>
        <dbReference type="EMBL" id="KAF9782712.1"/>
    </source>
</evidence>
<comment type="similarity">
    <text evidence="1">Belongs to the histone H2B family.</text>
</comment>
<evidence type="ECO:0000256" key="3">
    <source>
        <dbReference type="SAM" id="MobiDB-lite"/>
    </source>
</evidence>
<evidence type="ECO:0000313" key="5">
    <source>
        <dbReference type="Proteomes" id="UP000736335"/>
    </source>
</evidence>
<dbReference type="AlphaFoldDB" id="A0A9P6HC67"/>
<sequence length="949" mass="105994">MSGPNLLQGELAHRLVKRLYGLTNKKDAPEQIARRYRRARHFEASESCEHSSEGISSDGDRGSGHDTANDLPELHHSVTSSRKDPAELASFSVMQDPAAKFPAANNDNEITYDYEDNEGDTARDDNGAEEGRDNEGEEGGEEDEDGKDEDSKDEDGEDEDGEESEENEEDEESETDDAGGSSDEDMGNSMSKGVIGLLLPVVPHVVLPHPVPTLPTKLFSPITDRKSLDSWDSSTHEDNFATERKPEHIPKSRRGRFEKGYLDIALEDAENARVNLTEENDVLRKIKYRGDERHMVDEPTPVTEAQLFPLAPMNATREAFKGILHAVGDAIEKRLDNIPDPSGSRNADVAKLNAIVQHLRNEPARSLVDKFIKGQDSSHVLSSSPDVDSETTSIEKRRLQAERDELDEDRRNLTEAALKLGRERAALEVQRLEFLEDRRAWDVKKMIDDLPPSPKARSAYVVHGGQVCVEEEAGFSFTQEIDTLPPFFLASPRNDRRSSFLPRGLGFQRGFQVWFPSQESSSDEDVGYRANPLRSPQSSLPPPPKLTSRAPSKLSAPSVTPDYSPLDHAPQPSTSDAHQLPPKAAAISNSFVNDIFERIASEARDTGISDNAAANPNSFVNDIFERVAAKASDTGISNKAVGISNSSVNDFFERISTEAFETYGSFKHLHIWQQLRSIFTLRHSHGRKVCGSQYIDGYRIPSGYLYITNLCNYRRAMENLRISRIMVKAVWLDSWVVNSAAIKTVLQRIEVHHLSDDKQLNAMAFPSRSDARIVCERTLASSLLTRLVMVTAYSSDLREGIVWCYCQGETMRTVADMFNVSVAGVNTSLVEVRNNRDKEKYSEAMRRERRAKQRYITVTSTSFHRPPPNPVCSRPDANCCITIKVPPVDRLFCPPGVISKPLIQNQARTLSGRSSLTLCSKYSTSAPGRVPRTVYAIVPFWRVQWRPII</sequence>
<feature type="compositionally biased region" description="Basic and acidic residues" evidence="3">
    <location>
        <begin position="120"/>
        <end position="134"/>
    </location>
</feature>
<dbReference type="Proteomes" id="UP000736335">
    <property type="component" value="Unassembled WGS sequence"/>
</dbReference>
<feature type="region of interest" description="Disordered" evidence="3">
    <location>
        <begin position="228"/>
        <end position="252"/>
    </location>
</feature>
<dbReference type="EMBL" id="WIUZ02000011">
    <property type="protein sequence ID" value="KAF9782712.1"/>
    <property type="molecule type" value="Genomic_DNA"/>
</dbReference>
<dbReference type="OrthoDB" id="312015at2759"/>
<reference evidence="4" key="1">
    <citation type="journal article" date="2020" name="Nat. Commun.">
        <title>Large-scale genome sequencing of mycorrhizal fungi provides insights into the early evolution of symbiotic traits.</title>
        <authorList>
            <person name="Miyauchi S."/>
            <person name="Kiss E."/>
            <person name="Kuo A."/>
            <person name="Drula E."/>
            <person name="Kohler A."/>
            <person name="Sanchez-Garcia M."/>
            <person name="Morin E."/>
            <person name="Andreopoulos B."/>
            <person name="Barry K.W."/>
            <person name="Bonito G."/>
            <person name="Buee M."/>
            <person name="Carver A."/>
            <person name="Chen C."/>
            <person name="Cichocki N."/>
            <person name="Clum A."/>
            <person name="Culley D."/>
            <person name="Crous P.W."/>
            <person name="Fauchery L."/>
            <person name="Girlanda M."/>
            <person name="Hayes R.D."/>
            <person name="Keri Z."/>
            <person name="LaButti K."/>
            <person name="Lipzen A."/>
            <person name="Lombard V."/>
            <person name="Magnuson J."/>
            <person name="Maillard F."/>
            <person name="Murat C."/>
            <person name="Nolan M."/>
            <person name="Ohm R.A."/>
            <person name="Pangilinan J."/>
            <person name="Pereira M.F."/>
            <person name="Perotto S."/>
            <person name="Peter M."/>
            <person name="Pfister S."/>
            <person name="Riley R."/>
            <person name="Sitrit Y."/>
            <person name="Stielow J.B."/>
            <person name="Szollosi G."/>
            <person name="Zifcakova L."/>
            <person name="Stursova M."/>
            <person name="Spatafora J.W."/>
            <person name="Tedersoo L."/>
            <person name="Vaario L.M."/>
            <person name="Yamada A."/>
            <person name="Yan M."/>
            <person name="Wang P."/>
            <person name="Xu J."/>
            <person name="Bruns T."/>
            <person name="Baldrian P."/>
            <person name="Vilgalys R."/>
            <person name="Dunand C."/>
            <person name="Henrissat B."/>
            <person name="Grigoriev I.V."/>
            <person name="Hibbett D."/>
            <person name="Nagy L.G."/>
            <person name="Martin F.M."/>
        </authorList>
    </citation>
    <scope>NUCLEOTIDE SEQUENCE</scope>
    <source>
        <strain evidence="4">UH-Tt-Lm1</strain>
    </source>
</reference>
<protein>
    <submittedName>
        <fullName evidence="4">Uncharacterized protein</fullName>
    </submittedName>
</protein>
<dbReference type="GO" id="GO:0030527">
    <property type="term" value="F:structural constituent of chromatin"/>
    <property type="evidence" value="ECO:0007669"/>
    <property type="project" value="InterPro"/>
</dbReference>
<comment type="caution">
    <text evidence="4">The sequence shown here is derived from an EMBL/GenBank/DDBJ whole genome shotgun (WGS) entry which is preliminary data.</text>
</comment>
<reference evidence="4" key="2">
    <citation type="submission" date="2020-11" db="EMBL/GenBank/DDBJ databases">
        <authorList>
            <consortium name="DOE Joint Genome Institute"/>
            <person name="Kuo A."/>
            <person name="Miyauchi S."/>
            <person name="Kiss E."/>
            <person name="Drula E."/>
            <person name="Kohler A."/>
            <person name="Sanchez-Garcia M."/>
            <person name="Andreopoulos B."/>
            <person name="Barry K.W."/>
            <person name="Bonito G."/>
            <person name="Buee M."/>
            <person name="Carver A."/>
            <person name="Chen C."/>
            <person name="Cichocki N."/>
            <person name="Clum A."/>
            <person name="Culley D."/>
            <person name="Crous P.W."/>
            <person name="Fauchery L."/>
            <person name="Girlanda M."/>
            <person name="Hayes R."/>
            <person name="Keri Z."/>
            <person name="Labutti K."/>
            <person name="Lipzen A."/>
            <person name="Lombard V."/>
            <person name="Magnuson J."/>
            <person name="Maillard F."/>
            <person name="Morin E."/>
            <person name="Murat C."/>
            <person name="Nolan M."/>
            <person name="Ohm R."/>
            <person name="Pangilinan J."/>
            <person name="Pereira M."/>
            <person name="Perotto S."/>
            <person name="Peter M."/>
            <person name="Riley R."/>
            <person name="Sitrit Y."/>
            <person name="Stielow B."/>
            <person name="Szollosi G."/>
            <person name="Zifcakova L."/>
            <person name="Stursova M."/>
            <person name="Spatafora J.W."/>
            <person name="Tedersoo L."/>
            <person name="Vaario L.-M."/>
            <person name="Yamada A."/>
            <person name="Yan M."/>
            <person name="Wang P."/>
            <person name="Xu J."/>
            <person name="Bruns T."/>
            <person name="Baldrian P."/>
            <person name="Vilgalys R."/>
            <person name="Henrissat B."/>
            <person name="Grigoriev I.V."/>
            <person name="Hibbett D."/>
            <person name="Nagy L.G."/>
            <person name="Martin F.M."/>
        </authorList>
    </citation>
    <scope>NUCLEOTIDE SEQUENCE</scope>
    <source>
        <strain evidence="4">UH-Tt-Lm1</strain>
    </source>
</reference>
<feature type="compositionally biased region" description="Basic and acidic residues" evidence="3">
    <location>
        <begin position="42"/>
        <end position="86"/>
    </location>
</feature>
<dbReference type="GO" id="GO:0003677">
    <property type="term" value="F:DNA binding"/>
    <property type="evidence" value="ECO:0007669"/>
    <property type="project" value="InterPro"/>
</dbReference>
<feature type="region of interest" description="Disordered" evidence="3">
    <location>
        <begin position="518"/>
        <end position="580"/>
    </location>
</feature>
<dbReference type="Gene3D" id="1.10.20.10">
    <property type="entry name" value="Histone, subunit A"/>
    <property type="match status" value="1"/>
</dbReference>
<organism evidence="4 5">
    <name type="scientific">Thelephora terrestris</name>
    <dbReference type="NCBI Taxonomy" id="56493"/>
    <lineage>
        <taxon>Eukaryota</taxon>
        <taxon>Fungi</taxon>
        <taxon>Dikarya</taxon>
        <taxon>Basidiomycota</taxon>
        <taxon>Agaricomycotina</taxon>
        <taxon>Agaricomycetes</taxon>
        <taxon>Thelephorales</taxon>
        <taxon>Thelephoraceae</taxon>
        <taxon>Thelephora</taxon>
    </lineage>
</organism>
<keyword evidence="5" id="KW-1185">Reference proteome</keyword>
<evidence type="ECO:0000256" key="1">
    <source>
        <dbReference type="ARBA" id="ARBA00006846"/>
    </source>
</evidence>
<dbReference type="GO" id="GO:0000786">
    <property type="term" value="C:nucleosome"/>
    <property type="evidence" value="ECO:0007669"/>
    <property type="project" value="InterPro"/>
</dbReference>